<proteinExistence type="predicted"/>
<evidence type="ECO:0000256" key="1">
    <source>
        <dbReference type="SAM" id="MobiDB-lite"/>
    </source>
</evidence>
<keyword evidence="2" id="KW-0812">Transmembrane</keyword>
<keyword evidence="2" id="KW-1133">Transmembrane helix</keyword>
<evidence type="ECO:0000313" key="4">
    <source>
        <dbReference type="Proteomes" id="UP001232725"/>
    </source>
</evidence>
<organism evidence="3 4">
    <name type="scientific">Arthrobacter horti</name>
    <dbReference type="NCBI Taxonomy" id="3068273"/>
    <lineage>
        <taxon>Bacteria</taxon>
        <taxon>Bacillati</taxon>
        <taxon>Actinomycetota</taxon>
        <taxon>Actinomycetes</taxon>
        <taxon>Micrococcales</taxon>
        <taxon>Micrococcaceae</taxon>
        <taxon>Arthrobacter</taxon>
    </lineage>
</organism>
<accession>A0ABT9IN94</accession>
<sequence length="173" mass="18918">MSSPETAAEEPLSDPYADARVSPSASPDGISVADSGPTVVDARGDTTVSSTPPTPATPSKLENGAFLEKDPYRGKLRRQHIKDLKDRAKKRSEMMKWAVRLCGFTVGMSALIMLLYMISHWGKTDGAVMISWFASVVAQIIGIVFVMANYLFPKDDHSMEEAIKHFDGEIPKT</sequence>
<dbReference type="EMBL" id="JAVALS010000002">
    <property type="protein sequence ID" value="MDP5226624.1"/>
    <property type="molecule type" value="Genomic_DNA"/>
</dbReference>
<gene>
    <name evidence="3" type="ORF">Q9R02_05585</name>
</gene>
<dbReference type="Proteomes" id="UP001232725">
    <property type="component" value="Unassembled WGS sequence"/>
</dbReference>
<reference evidence="3 4" key="1">
    <citation type="submission" date="2023-08" db="EMBL/GenBank/DDBJ databases">
        <title>Arthrobacter horti sp. nov., isolated from forest soil.</title>
        <authorList>
            <person name="Park M."/>
        </authorList>
    </citation>
    <scope>NUCLEOTIDE SEQUENCE [LARGE SCALE GENOMIC DNA]</scope>
    <source>
        <strain evidence="3 4">YJM1</strain>
    </source>
</reference>
<evidence type="ECO:0000313" key="3">
    <source>
        <dbReference type="EMBL" id="MDP5226624.1"/>
    </source>
</evidence>
<feature type="region of interest" description="Disordered" evidence="1">
    <location>
        <begin position="1"/>
        <end position="62"/>
    </location>
</feature>
<feature type="transmembrane region" description="Helical" evidence="2">
    <location>
        <begin position="97"/>
        <end position="118"/>
    </location>
</feature>
<keyword evidence="2" id="KW-0472">Membrane</keyword>
<keyword evidence="4" id="KW-1185">Reference proteome</keyword>
<feature type="transmembrane region" description="Helical" evidence="2">
    <location>
        <begin position="130"/>
        <end position="152"/>
    </location>
</feature>
<dbReference type="RefSeq" id="WP_305995666.1">
    <property type="nucleotide sequence ID" value="NZ_JAVALS010000002.1"/>
</dbReference>
<comment type="caution">
    <text evidence="3">The sequence shown here is derived from an EMBL/GenBank/DDBJ whole genome shotgun (WGS) entry which is preliminary data.</text>
</comment>
<protein>
    <submittedName>
        <fullName evidence="3">Uncharacterized protein</fullName>
    </submittedName>
</protein>
<name>A0ABT9IN94_9MICC</name>
<evidence type="ECO:0000256" key="2">
    <source>
        <dbReference type="SAM" id="Phobius"/>
    </source>
</evidence>